<evidence type="ECO:0000259" key="1">
    <source>
        <dbReference type="Pfam" id="PF03551"/>
    </source>
</evidence>
<dbReference type="InterPro" id="IPR036388">
    <property type="entry name" value="WH-like_DNA-bd_sf"/>
</dbReference>
<name>A0A0D6PKN4_9PROT</name>
<gene>
    <name evidence="2" type="ORF">Aam_118_005</name>
</gene>
<organism evidence="2 3">
    <name type="scientific">Acidocella aminolytica 101 = DSM 11237</name>
    <dbReference type="NCBI Taxonomy" id="1120923"/>
    <lineage>
        <taxon>Bacteria</taxon>
        <taxon>Pseudomonadati</taxon>
        <taxon>Pseudomonadota</taxon>
        <taxon>Alphaproteobacteria</taxon>
        <taxon>Acetobacterales</taxon>
        <taxon>Acidocellaceae</taxon>
        <taxon>Acidocella</taxon>
    </lineage>
</organism>
<protein>
    <submittedName>
        <fullName evidence="2">Transcriptional regulator PadR</fullName>
    </submittedName>
</protein>
<dbReference type="Proteomes" id="UP000032668">
    <property type="component" value="Unassembled WGS sequence"/>
</dbReference>
<accession>A0A0D6PKN4</accession>
<dbReference type="STRING" id="1120923.SAMN02746095_00664"/>
<dbReference type="EMBL" id="BANC01000116">
    <property type="protein sequence ID" value="GAN81763.1"/>
    <property type="molecule type" value="Genomic_DNA"/>
</dbReference>
<evidence type="ECO:0000313" key="2">
    <source>
        <dbReference type="EMBL" id="GAN81763.1"/>
    </source>
</evidence>
<dbReference type="SUPFAM" id="SSF46785">
    <property type="entry name" value="Winged helix' DNA-binding domain"/>
    <property type="match status" value="1"/>
</dbReference>
<evidence type="ECO:0000313" key="3">
    <source>
        <dbReference type="Proteomes" id="UP000032668"/>
    </source>
</evidence>
<reference evidence="2 3" key="1">
    <citation type="submission" date="2012-11" db="EMBL/GenBank/DDBJ databases">
        <title>Whole genome sequence of Acidocella aminolytica 101 = DSM 11237.</title>
        <authorList>
            <person name="Azuma Y."/>
            <person name="Higashiura N."/>
            <person name="Hirakawa H."/>
            <person name="Matsushita K."/>
        </authorList>
    </citation>
    <scope>NUCLEOTIDE SEQUENCE [LARGE SCALE GENOMIC DNA]</scope>
    <source>
        <strain evidence="3">101 / DSM 11237</strain>
    </source>
</reference>
<dbReference type="InterPro" id="IPR036390">
    <property type="entry name" value="WH_DNA-bd_sf"/>
</dbReference>
<dbReference type="Gene3D" id="1.10.10.10">
    <property type="entry name" value="Winged helix-like DNA-binding domain superfamily/Winged helix DNA-binding domain"/>
    <property type="match status" value="1"/>
</dbReference>
<comment type="caution">
    <text evidence="2">The sequence shown here is derived from an EMBL/GenBank/DDBJ whole genome shotgun (WGS) entry which is preliminary data.</text>
</comment>
<keyword evidence="3" id="KW-1185">Reference proteome</keyword>
<sequence>MLEQGNLRVLVLHLINEAPRHGYELIKAIEDLTGGVYAPSPGVIYPTLTMLEELSQLSATTEGTKRLFSITDAGKAALEEAKPVLEAMLARLAMAPSSDAMMPVERAVENLKTVLRMKLSNRADDPEAMRKAADMIDELVRKIEEI</sequence>
<dbReference type="InterPro" id="IPR005149">
    <property type="entry name" value="Tscrpt_reg_PadR_N"/>
</dbReference>
<dbReference type="PANTHER" id="PTHR43252:SF7">
    <property type="entry name" value="TRANSCRIPTIONAL REGULATOR YQJI"/>
    <property type="match status" value="1"/>
</dbReference>
<feature type="domain" description="Transcription regulator PadR N-terminal" evidence="1">
    <location>
        <begin position="11"/>
        <end position="80"/>
    </location>
</feature>
<dbReference type="Pfam" id="PF03551">
    <property type="entry name" value="PadR"/>
    <property type="match status" value="1"/>
</dbReference>
<proteinExistence type="predicted"/>
<dbReference type="PANTHER" id="PTHR43252">
    <property type="entry name" value="TRANSCRIPTIONAL REGULATOR YQJI"/>
    <property type="match status" value="1"/>
</dbReference>
<dbReference type="AlphaFoldDB" id="A0A0D6PKN4"/>